<dbReference type="AlphaFoldDB" id="A0A381X644"/>
<name>A0A381X644_9ZZZZ</name>
<accession>A0A381X644</accession>
<gene>
    <name evidence="1" type="ORF">METZ01_LOCUS112825</name>
</gene>
<dbReference type="EMBL" id="UINC01013983">
    <property type="protein sequence ID" value="SVA59971.1"/>
    <property type="molecule type" value="Genomic_DNA"/>
</dbReference>
<organism evidence="1">
    <name type="scientific">marine metagenome</name>
    <dbReference type="NCBI Taxonomy" id="408172"/>
    <lineage>
        <taxon>unclassified sequences</taxon>
        <taxon>metagenomes</taxon>
        <taxon>ecological metagenomes</taxon>
    </lineage>
</organism>
<evidence type="ECO:0000313" key="1">
    <source>
        <dbReference type="EMBL" id="SVA59971.1"/>
    </source>
</evidence>
<sequence length="59" mass="6722">MKKISLILLSFFLTTQVVISQSKLNKVKSEIVSSVEKHSENLINISNQIWELAETAFNE</sequence>
<reference evidence="1" key="1">
    <citation type="submission" date="2018-05" db="EMBL/GenBank/DDBJ databases">
        <authorList>
            <person name="Lanie J.A."/>
            <person name="Ng W.-L."/>
            <person name="Kazmierczak K.M."/>
            <person name="Andrzejewski T.M."/>
            <person name="Davidsen T.M."/>
            <person name="Wayne K.J."/>
            <person name="Tettelin H."/>
            <person name="Glass J.I."/>
            <person name="Rusch D."/>
            <person name="Podicherti R."/>
            <person name="Tsui H.-C.T."/>
            <person name="Winkler M.E."/>
        </authorList>
    </citation>
    <scope>NUCLEOTIDE SEQUENCE</scope>
</reference>
<feature type="non-terminal residue" evidence="1">
    <location>
        <position position="59"/>
    </location>
</feature>
<proteinExistence type="predicted"/>
<protein>
    <submittedName>
        <fullName evidence="1">Uncharacterized protein</fullName>
    </submittedName>
</protein>